<dbReference type="EMBL" id="LR796804">
    <property type="protein sequence ID" value="CAB4167426.1"/>
    <property type="molecule type" value="Genomic_DNA"/>
</dbReference>
<feature type="transmembrane region" description="Helical" evidence="2">
    <location>
        <begin position="6"/>
        <end position="26"/>
    </location>
</feature>
<evidence type="ECO:0000313" key="9">
    <source>
        <dbReference type="EMBL" id="CAB4221758.1"/>
    </source>
</evidence>
<feature type="region of interest" description="Disordered" evidence="1">
    <location>
        <begin position="35"/>
        <end position="55"/>
    </location>
</feature>
<dbReference type="EMBL" id="LR797024">
    <property type="protein sequence ID" value="CAB4181096.1"/>
    <property type="molecule type" value="Genomic_DNA"/>
</dbReference>
<dbReference type="EMBL" id="LR796643">
    <property type="protein sequence ID" value="CAB4156535.1"/>
    <property type="molecule type" value="Genomic_DNA"/>
</dbReference>
<protein>
    <submittedName>
        <fullName evidence="3">Uncharacterized protein</fullName>
    </submittedName>
</protein>
<keyword evidence="2" id="KW-0812">Transmembrane</keyword>
<name>A0A6J5NH31_9CAUD</name>
<dbReference type="EMBL" id="LR797356">
    <property type="protein sequence ID" value="CAB4205276.1"/>
    <property type="molecule type" value="Genomic_DNA"/>
</dbReference>
<dbReference type="EMBL" id="LR796827">
    <property type="protein sequence ID" value="CAB4168432.1"/>
    <property type="molecule type" value="Genomic_DNA"/>
</dbReference>
<gene>
    <name evidence="6" type="ORF">UFOVP1058_14</name>
    <name evidence="7" type="ORF">UFOVP1289_38</name>
    <name evidence="8" type="ORF">UFOVP1410_48</name>
    <name evidence="10" type="ORF">UFOVP1514_53</name>
    <name evidence="9" type="ORF">UFOVP1642_65</name>
    <name evidence="3" type="ORF">UFOVP656_66</name>
    <name evidence="4" type="ORF">UFOVP857_19</name>
    <name evidence="5" type="ORF">UFOVP879_27</name>
</gene>
<evidence type="ECO:0000313" key="5">
    <source>
        <dbReference type="EMBL" id="CAB4168432.1"/>
    </source>
</evidence>
<dbReference type="EMBL" id="LR798362">
    <property type="protein sequence ID" value="CAB5226853.1"/>
    <property type="molecule type" value="Genomic_DNA"/>
</dbReference>
<dbReference type="EMBL" id="LR797234">
    <property type="protein sequence ID" value="CAB4195702.1"/>
    <property type="molecule type" value="Genomic_DNA"/>
</dbReference>
<evidence type="ECO:0000313" key="3">
    <source>
        <dbReference type="EMBL" id="CAB4156535.1"/>
    </source>
</evidence>
<proteinExistence type="predicted"/>
<organism evidence="3">
    <name type="scientific">uncultured Caudovirales phage</name>
    <dbReference type="NCBI Taxonomy" id="2100421"/>
    <lineage>
        <taxon>Viruses</taxon>
        <taxon>Duplodnaviria</taxon>
        <taxon>Heunggongvirae</taxon>
        <taxon>Uroviricota</taxon>
        <taxon>Caudoviricetes</taxon>
        <taxon>Peduoviridae</taxon>
        <taxon>Maltschvirus</taxon>
        <taxon>Maltschvirus maltsch</taxon>
    </lineage>
</organism>
<evidence type="ECO:0000313" key="6">
    <source>
        <dbReference type="EMBL" id="CAB4181096.1"/>
    </source>
</evidence>
<evidence type="ECO:0000313" key="4">
    <source>
        <dbReference type="EMBL" id="CAB4167426.1"/>
    </source>
</evidence>
<evidence type="ECO:0000313" key="8">
    <source>
        <dbReference type="EMBL" id="CAB4205276.1"/>
    </source>
</evidence>
<dbReference type="EMBL" id="LR797506">
    <property type="protein sequence ID" value="CAB4221758.1"/>
    <property type="molecule type" value="Genomic_DNA"/>
</dbReference>
<sequence>MDEAIWVTVVAFVAFVGSFVASYLCYKLGHKHGFAEGEDHALPPRGPKGRFQKTK</sequence>
<keyword evidence="2" id="KW-0472">Membrane</keyword>
<evidence type="ECO:0000256" key="1">
    <source>
        <dbReference type="SAM" id="MobiDB-lite"/>
    </source>
</evidence>
<evidence type="ECO:0000313" key="7">
    <source>
        <dbReference type="EMBL" id="CAB4195702.1"/>
    </source>
</evidence>
<reference evidence="3" key="1">
    <citation type="submission" date="2020-04" db="EMBL/GenBank/DDBJ databases">
        <authorList>
            <person name="Chiriac C."/>
            <person name="Salcher M."/>
            <person name="Ghai R."/>
            <person name="Kavagutti S V."/>
        </authorList>
    </citation>
    <scope>NUCLEOTIDE SEQUENCE</scope>
</reference>
<accession>A0A6J5NH31</accession>
<keyword evidence="2" id="KW-1133">Transmembrane helix</keyword>
<evidence type="ECO:0000313" key="10">
    <source>
        <dbReference type="EMBL" id="CAB5226853.1"/>
    </source>
</evidence>
<evidence type="ECO:0000256" key="2">
    <source>
        <dbReference type="SAM" id="Phobius"/>
    </source>
</evidence>